<dbReference type="SUPFAM" id="SSF142877">
    <property type="entry name" value="EndoU-like"/>
    <property type="match status" value="1"/>
</dbReference>
<protein>
    <submittedName>
        <fullName evidence="4">Lipoprotein</fullName>
    </submittedName>
</protein>
<organism evidence="4 5">
    <name type="scientific">Ehrlichia chaffeensis (strain ATCC CRL-10679 / Arkansas)</name>
    <dbReference type="NCBI Taxonomy" id="205920"/>
    <lineage>
        <taxon>Bacteria</taxon>
        <taxon>Pseudomonadati</taxon>
        <taxon>Pseudomonadota</taxon>
        <taxon>Alphaproteobacteria</taxon>
        <taxon>Rickettsiales</taxon>
        <taxon>Anaplasmataceae</taxon>
        <taxon>Ehrlichia</taxon>
    </lineage>
</organism>
<dbReference type="GO" id="GO:0016787">
    <property type="term" value="F:hydrolase activity"/>
    <property type="evidence" value="ECO:0007669"/>
    <property type="project" value="UniProtKB-KW"/>
</dbReference>
<dbReference type="GO" id="GO:0004519">
    <property type="term" value="F:endonuclease activity"/>
    <property type="evidence" value="ECO:0007669"/>
    <property type="project" value="InterPro"/>
</dbReference>
<dbReference type="HOGENOM" id="CLU_089587_0_0_5"/>
<dbReference type="Proteomes" id="UP000008320">
    <property type="component" value="Chromosome"/>
</dbReference>
<accession>Q2GFR4</accession>
<feature type="transmembrane region" description="Helical" evidence="2">
    <location>
        <begin position="7"/>
        <end position="25"/>
    </location>
</feature>
<evidence type="ECO:0000313" key="5">
    <source>
        <dbReference type="Proteomes" id="UP000008320"/>
    </source>
</evidence>
<name>Q2GFR4_EHRCR</name>
<keyword evidence="2" id="KW-1133">Transmembrane helix</keyword>
<dbReference type="AlphaFoldDB" id="Q2GFR4"/>
<gene>
    <name evidence="4" type="ordered locus">ECH_0929</name>
</gene>
<dbReference type="EMBL" id="CP000236">
    <property type="protein sequence ID" value="ABD44705.1"/>
    <property type="molecule type" value="Genomic_DNA"/>
</dbReference>
<feature type="domain" description="Bacterial EndoU nuclease" evidence="3">
    <location>
        <begin position="126"/>
        <end position="256"/>
    </location>
</feature>
<dbReference type="KEGG" id="ech:ECH_0929"/>
<evidence type="ECO:0000256" key="1">
    <source>
        <dbReference type="ARBA" id="ARBA00022801"/>
    </source>
</evidence>
<reference evidence="4 5" key="1">
    <citation type="journal article" date="2006" name="PLoS Genet.">
        <title>Comparative genomics of emerging human ehrlichiosis agents.</title>
        <authorList>
            <person name="Dunning Hotopp J.C."/>
            <person name="Lin M."/>
            <person name="Madupu R."/>
            <person name="Crabtree J."/>
            <person name="Angiuoli S.V."/>
            <person name="Eisen J.A."/>
            <person name="Seshadri R."/>
            <person name="Ren Q."/>
            <person name="Wu M."/>
            <person name="Utterback T.R."/>
            <person name="Smith S."/>
            <person name="Lewis M."/>
            <person name="Khouri H."/>
            <person name="Zhang C."/>
            <person name="Niu H."/>
            <person name="Lin Q."/>
            <person name="Ohashi N."/>
            <person name="Zhi N."/>
            <person name="Nelson W."/>
            <person name="Brinkac L.M."/>
            <person name="Dodson R.J."/>
            <person name="Rosovitz M.J."/>
            <person name="Sundaram J."/>
            <person name="Daugherty S.C."/>
            <person name="Davidsen T."/>
            <person name="Durkin A.S."/>
            <person name="Gwinn M."/>
            <person name="Haft D.H."/>
            <person name="Selengut J.D."/>
            <person name="Sullivan S.A."/>
            <person name="Zafar N."/>
            <person name="Zhou L."/>
            <person name="Benahmed F."/>
            <person name="Forberger H."/>
            <person name="Halpin R."/>
            <person name="Mulligan S."/>
            <person name="Robinson J."/>
            <person name="White O."/>
            <person name="Rikihisa Y."/>
            <person name="Tettelin H."/>
        </authorList>
    </citation>
    <scope>NUCLEOTIDE SEQUENCE [LARGE SCALE GENOMIC DNA]</scope>
    <source>
        <strain evidence="5">ATCC CRL-10679 / Arkansas</strain>
    </source>
</reference>
<dbReference type="GO" id="GO:0004540">
    <property type="term" value="F:RNA nuclease activity"/>
    <property type="evidence" value="ECO:0007669"/>
    <property type="project" value="UniProtKB-ARBA"/>
</dbReference>
<keyword evidence="2" id="KW-0812">Transmembrane</keyword>
<keyword evidence="2" id="KW-0472">Membrane</keyword>
<evidence type="ECO:0000313" key="4">
    <source>
        <dbReference type="EMBL" id="ABD44705.1"/>
    </source>
</evidence>
<keyword evidence="1" id="KW-0378">Hydrolase</keyword>
<keyword evidence="5" id="KW-1185">Reference proteome</keyword>
<evidence type="ECO:0000256" key="2">
    <source>
        <dbReference type="SAM" id="Phobius"/>
    </source>
</evidence>
<dbReference type="Pfam" id="PF14436">
    <property type="entry name" value="EndoU_bacteria"/>
    <property type="match status" value="1"/>
</dbReference>
<keyword evidence="4" id="KW-0449">Lipoprotein</keyword>
<dbReference type="eggNOG" id="ENOG502ZA3K">
    <property type="taxonomic scope" value="Bacteria"/>
</dbReference>
<dbReference type="InterPro" id="IPR029501">
    <property type="entry name" value="EndoU_bac"/>
</dbReference>
<proteinExistence type="predicted"/>
<evidence type="ECO:0000259" key="3">
    <source>
        <dbReference type="Pfam" id="PF14436"/>
    </source>
</evidence>
<dbReference type="PROSITE" id="PS51257">
    <property type="entry name" value="PROKAR_LIPOPROTEIN"/>
    <property type="match status" value="1"/>
</dbReference>
<dbReference type="STRING" id="205920.ECH_0929"/>
<dbReference type="OrthoDB" id="570830at2"/>
<dbReference type="InterPro" id="IPR037227">
    <property type="entry name" value="EndoU-like"/>
</dbReference>
<sequence length="272" mass="31279">MRLYKYIYVCFFLLPFSLMACVTVVDTPDECVNNSSGINPFFKTEEYSKCGTLPSPPLLNEFDKAVLDVCGDWGSTPGVEDFKNILNEEKYKEYVDELYQKLDHQVFTPNADLETFKNELAELWFNRDGFTHIMCGQPKLGRLGGMHFFGRYLQAQENKWVGRYYDDDLTDEVSDKVFTIGVMFKNVNGQLVVDPRKGYDFLHANEIILHATSAYKGLSQNSQLAEQRNRHCLYGNEDVTYVFVARKNSIVTFFADLTPNCRRGETECSCIK</sequence>
<dbReference type="RefSeq" id="WP_006010579.1">
    <property type="nucleotide sequence ID" value="NC_007799.1"/>
</dbReference>